<keyword evidence="2" id="KW-0285">Flavoprotein</keyword>
<dbReference type="GO" id="GO:0004497">
    <property type="term" value="F:monooxygenase activity"/>
    <property type="evidence" value="ECO:0007669"/>
    <property type="project" value="UniProtKB-KW"/>
</dbReference>
<evidence type="ECO:0000313" key="7">
    <source>
        <dbReference type="EMBL" id="KAJ4176109.1"/>
    </source>
</evidence>
<evidence type="ECO:0000256" key="3">
    <source>
        <dbReference type="ARBA" id="ARBA00022827"/>
    </source>
</evidence>
<dbReference type="AlphaFoldDB" id="A0A9W8QRQ1"/>
<evidence type="ECO:0000256" key="5">
    <source>
        <dbReference type="ARBA" id="ARBA00023033"/>
    </source>
</evidence>
<proteinExistence type="inferred from homology"/>
<dbReference type="InterPro" id="IPR050493">
    <property type="entry name" value="FAD-dep_Monooxygenase_BioMet"/>
</dbReference>
<keyword evidence="4" id="KW-0560">Oxidoreductase</keyword>
<feature type="domain" description="FAD-binding" evidence="6">
    <location>
        <begin position="2"/>
        <end position="180"/>
    </location>
</feature>
<dbReference type="SUPFAM" id="SSF51905">
    <property type="entry name" value="FAD/NAD(P)-binding domain"/>
    <property type="match status" value="1"/>
</dbReference>
<keyword evidence="3" id="KW-0274">FAD</keyword>
<dbReference type="InterPro" id="IPR002938">
    <property type="entry name" value="FAD-bd"/>
</dbReference>
<comment type="similarity">
    <text evidence="1">Belongs to the paxM FAD-dependent monooxygenase family.</text>
</comment>
<dbReference type="PRINTS" id="PR00420">
    <property type="entry name" value="RNGMNOXGNASE"/>
</dbReference>
<evidence type="ECO:0000256" key="1">
    <source>
        <dbReference type="ARBA" id="ARBA00007992"/>
    </source>
</evidence>
<gene>
    <name evidence="7" type="ORF">NW755_014601</name>
</gene>
<evidence type="ECO:0000259" key="6">
    <source>
        <dbReference type="Pfam" id="PF01494"/>
    </source>
</evidence>
<dbReference type="EMBL" id="JAOQAV010000234">
    <property type="protein sequence ID" value="KAJ4176109.1"/>
    <property type="molecule type" value="Genomic_DNA"/>
</dbReference>
<dbReference type="PANTHER" id="PTHR13789:SF311">
    <property type="entry name" value="HYDROXYLASE, PUTATIVE (AFU_ORTHOLOGUE AFUA_5G10180)-RELATED"/>
    <property type="match status" value="1"/>
</dbReference>
<dbReference type="GO" id="GO:0071949">
    <property type="term" value="F:FAD binding"/>
    <property type="evidence" value="ECO:0007669"/>
    <property type="project" value="InterPro"/>
</dbReference>
<dbReference type="Gene3D" id="3.50.50.60">
    <property type="entry name" value="FAD/NAD(P)-binding domain"/>
    <property type="match status" value="1"/>
</dbReference>
<comment type="caution">
    <text evidence="7">The sequence shown here is derived from an EMBL/GenBank/DDBJ whole genome shotgun (WGS) entry which is preliminary data.</text>
</comment>
<dbReference type="Proteomes" id="UP001152087">
    <property type="component" value="Unassembled WGS sequence"/>
</dbReference>
<evidence type="ECO:0000313" key="8">
    <source>
        <dbReference type="Proteomes" id="UP001152087"/>
    </source>
</evidence>
<sequence>MKVIIIGAGIGGLVCAIACRRENLSVTVLERTPVLAPVGAGIQIPPNAARVARHLGILTKLTEKSVLLNSIEYLRYKNGNVLFKIDGADTILDKFGDIWTVIARPDYHDVLVNAAREAGVEIRLDSEVESIDFNNTSLRTKRGETFKADVIVGADGLWSSSRNQLLCRASPPAESGDLAYRATISREQLLALADPSINELIQEKSAKCWMGPGRHCVFYPLAGGEVFNLVLLRPDNLDKDVRQAPGGIEEMRACFEGWDQRLTKMISCISTVLKWKLCHHEELVTWTKVSSPLCQDSTRAYSAYRTPSRYSEMRATQLCLIKPRVQRWL</sequence>
<dbReference type="PANTHER" id="PTHR13789">
    <property type="entry name" value="MONOOXYGENASE"/>
    <property type="match status" value="1"/>
</dbReference>
<reference evidence="7" key="1">
    <citation type="submission" date="2022-09" db="EMBL/GenBank/DDBJ databases">
        <title>Fusarium specimens isolated from Avocado Roots.</title>
        <authorList>
            <person name="Stajich J."/>
            <person name="Roper C."/>
            <person name="Heimlech-Rivalta G."/>
        </authorList>
    </citation>
    <scope>NUCLEOTIDE SEQUENCE</scope>
    <source>
        <strain evidence="7">A02</strain>
    </source>
</reference>
<protein>
    <recommendedName>
        <fullName evidence="6">FAD-binding domain-containing protein</fullName>
    </recommendedName>
</protein>
<accession>A0A9W8QRQ1</accession>
<name>A0A9W8QRQ1_9HYPO</name>
<organism evidence="7 8">
    <name type="scientific">Fusarium falciforme</name>
    <dbReference type="NCBI Taxonomy" id="195108"/>
    <lineage>
        <taxon>Eukaryota</taxon>
        <taxon>Fungi</taxon>
        <taxon>Dikarya</taxon>
        <taxon>Ascomycota</taxon>
        <taxon>Pezizomycotina</taxon>
        <taxon>Sordariomycetes</taxon>
        <taxon>Hypocreomycetidae</taxon>
        <taxon>Hypocreales</taxon>
        <taxon>Nectriaceae</taxon>
        <taxon>Fusarium</taxon>
        <taxon>Fusarium solani species complex</taxon>
    </lineage>
</organism>
<evidence type="ECO:0000256" key="4">
    <source>
        <dbReference type="ARBA" id="ARBA00023002"/>
    </source>
</evidence>
<dbReference type="Pfam" id="PF01494">
    <property type="entry name" value="FAD_binding_3"/>
    <property type="match status" value="1"/>
</dbReference>
<evidence type="ECO:0000256" key="2">
    <source>
        <dbReference type="ARBA" id="ARBA00022630"/>
    </source>
</evidence>
<keyword evidence="8" id="KW-1185">Reference proteome</keyword>
<dbReference type="InterPro" id="IPR036188">
    <property type="entry name" value="FAD/NAD-bd_sf"/>
</dbReference>
<dbReference type="SUPFAM" id="SSF54373">
    <property type="entry name" value="FAD-linked reductases, C-terminal domain"/>
    <property type="match status" value="1"/>
</dbReference>
<keyword evidence="5" id="KW-0503">Monooxygenase</keyword>